<accession>A0ABT7XTM4</accession>
<comment type="caution">
    <text evidence="1">The sequence shown here is derived from an EMBL/GenBank/DDBJ whole genome shotgun (WGS) entry which is preliminary data.</text>
</comment>
<evidence type="ECO:0000313" key="1">
    <source>
        <dbReference type="EMBL" id="MDN0077141.1"/>
    </source>
</evidence>
<gene>
    <name evidence="1" type="ORF">QU481_20045</name>
</gene>
<evidence type="ECO:0000313" key="2">
    <source>
        <dbReference type="Proteomes" id="UP001168540"/>
    </source>
</evidence>
<protein>
    <submittedName>
        <fullName evidence="1">DUF3303 family protein</fullName>
    </submittedName>
</protein>
<reference evidence="1" key="1">
    <citation type="submission" date="2023-06" db="EMBL/GenBank/DDBJ databases">
        <authorList>
            <person name="Zhang S."/>
        </authorList>
    </citation>
    <scope>NUCLEOTIDE SEQUENCE</scope>
    <source>
        <strain evidence="1">SG2303</strain>
    </source>
</reference>
<dbReference type="Pfam" id="PF11746">
    <property type="entry name" value="DUF3303"/>
    <property type="match status" value="1"/>
</dbReference>
<organism evidence="1 2">
    <name type="scientific">Crenobacter oryzisoli</name>
    <dbReference type="NCBI Taxonomy" id="3056844"/>
    <lineage>
        <taxon>Bacteria</taxon>
        <taxon>Pseudomonadati</taxon>
        <taxon>Pseudomonadota</taxon>
        <taxon>Betaproteobacteria</taxon>
        <taxon>Neisseriales</taxon>
        <taxon>Neisseriaceae</taxon>
        <taxon>Crenobacter</taxon>
    </lineage>
</organism>
<dbReference type="InterPro" id="IPR021734">
    <property type="entry name" value="DUF3303"/>
</dbReference>
<keyword evidence="2" id="KW-1185">Reference proteome</keyword>
<dbReference type="RefSeq" id="WP_289831780.1">
    <property type="nucleotide sequence ID" value="NZ_JAUEDK010000054.1"/>
</dbReference>
<dbReference type="Proteomes" id="UP001168540">
    <property type="component" value="Unassembled WGS sequence"/>
</dbReference>
<name>A0ABT7XTM4_9NEIS</name>
<sequence length="97" mass="11143">MLYLINWTLTTHERNAAIKRFLGPAAQPPDGVTLRGRWHAIGALRGVALVETDEETALFRWLLQWNDLLQLEVLPAITDEEFGQALQASQAHWWQHE</sequence>
<dbReference type="EMBL" id="JAUEDK010000054">
    <property type="protein sequence ID" value="MDN0077141.1"/>
    <property type="molecule type" value="Genomic_DNA"/>
</dbReference>
<proteinExistence type="predicted"/>